<gene>
    <name evidence="2" type="ORF">NIOZUU157_00125</name>
</gene>
<feature type="region of interest" description="Disordered" evidence="1">
    <location>
        <begin position="1"/>
        <end position="23"/>
    </location>
</feature>
<feature type="compositionally biased region" description="Polar residues" evidence="1">
    <location>
        <begin position="159"/>
        <end position="171"/>
    </location>
</feature>
<organism evidence="2">
    <name type="scientific">Virus NIOZ-UU157</name>
    <dbReference type="NCBI Taxonomy" id="2763269"/>
    <lineage>
        <taxon>Viruses</taxon>
    </lineage>
</organism>
<proteinExistence type="predicted"/>
<feature type="region of interest" description="Disordered" evidence="1">
    <location>
        <begin position="157"/>
        <end position="178"/>
    </location>
</feature>
<sequence>MKESSKGKFRDSLGDLLNDLPDEVEGLENNSEELQPVRVDSGQGAALVKARTKAEKVMNSLLTFYLSEEIIAEHEYIRAKAQLDESALSMLIRQMQNSETAITLLMETIHEGDVSPRMFEVLSDLQRTLLDIIKSQTMYMVAIEENAKKISRDVDVYHSNESSTSNKQSGIKSRGTKDLMRALQDTIKEEDIEDVDGNENEE</sequence>
<evidence type="ECO:0000256" key="1">
    <source>
        <dbReference type="SAM" id="MobiDB-lite"/>
    </source>
</evidence>
<accession>A0A7S9XGN5</accession>
<name>A0A7S9XGN5_9VIRU</name>
<protein>
    <submittedName>
        <fullName evidence="2">Uncharacterized protein</fullName>
    </submittedName>
</protein>
<evidence type="ECO:0000313" key="2">
    <source>
        <dbReference type="EMBL" id="QPI16242.1"/>
    </source>
</evidence>
<feature type="compositionally biased region" description="Basic and acidic residues" evidence="1">
    <location>
        <begin position="1"/>
        <end position="13"/>
    </location>
</feature>
<dbReference type="EMBL" id="MW030545">
    <property type="protein sequence ID" value="QPI16242.1"/>
    <property type="molecule type" value="Genomic_DNA"/>
</dbReference>
<reference evidence="2" key="1">
    <citation type="submission" date="2020-08" db="EMBL/GenBank/DDBJ databases">
        <title>Bridging the membrane lipid divide: bacteria of the FCB group superphylum have the potential to synthesize archaeal ether lipids.</title>
        <authorList>
            <person name="Villanueva L."/>
            <person name="von Meijenfeldt F.A.B."/>
            <person name="Westbye A.B."/>
            <person name="Yadav S."/>
            <person name="Hopmans E.C."/>
            <person name="Dutilh B.E."/>
            <person name="Sinninghe Damste J.S."/>
        </authorList>
    </citation>
    <scope>NUCLEOTIDE SEQUENCE</scope>
    <source>
        <strain evidence="2">NIOZ-UU157</strain>
    </source>
</reference>